<evidence type="ECO:0000256" key="1">
    <source>
        <dbReference type="ARBA" id="ARBA00004141"/>
    </source>
</evidence>
<dbReference type="NCBIfam" id="TIGR03462">
    <property type="entry name" value="CarR_dom_SF"/>
    <property type="match status" value="1"/>
</dbReference>
<sequence>MHLVYLAVLAACVLGTLPLEFLLGTRVYARWRRLALSVLPVTILFAGWDVWAIHARLWWYDARYLVGLTLPGRLPVEELLFFLVIPTCAVLTLEAVRARRPDWLIGDEPTRGAPIGERPPGERR</sequence>
<evidence type="ECO:0000313" key="10">
    <source>
        <dbReference type="EMBL" id="WAX57937.1"/>
    </source>
</evidence>
<dbReference type="Proteomes" id="UP001164693">
    <property type="component" value="Chromosome"/>
</dbReference>
<feature type="domain" description="Lycopene cyclase" evidence="9">
    <location>
        <begin position="4"/>
        <end position="94"/>
    </location>
</feature>
<feature type="transmembrane region" description="Helical" evidence="8">
    <location>
        <begin position="6"/>
        <end position="23"/>
    </location>
</feature>
<organism evidence="10 11">
    <name type="scientific">Jatrophihabitans cynanchi</name>
    <dbReference type="NCBI Taxonomy" id="2944128"/>
    <lineage>
        <taxon>Bacteria</taxon>
        <taxon>Bacillati</taxon>
        <taxon>Actinomycetota</taxon>
        <taxon>Actinomycetes</taxon>
        <taxon>Jatrophihabitantales</taxon>
        <taxon>Jatrophihabitantaceae</taxon>
        <taxon>Jatrophihabitans</taxon>
    </lineage>
</organism>
<keyword evidence="7" id="KW-0413">Isomerase</keyword>
<evidence type="ECO:0000256" key="4">
    <source>
        <dbReference type="ARBA" id="ARBA00022746"/>
    </source>
</evidence>
<keyword evidence="6 8" id="KW-0472">Membrane</keyword>
<feature type="transmembrane region" description="Helical" evidence="8">
    <location>
        <begin position="79"/>
        <end position="96"/>
    </location>
</feature>
<keyword evidence="3 8" id="KW-0812">Transmembrane</keyword>
<evidence type="ECO:0000256" key="2">
    <source>
        <dbReference type="ARBA" id="ARBA00004829"/>
    </source>
</evidence>
<keyword evidence="11" id="KW-1185">Reference proteome</keyword>
<evidence type="ECO:0000313" key="11">
    <source>
        <dbReference type="Proteomes" id="UP001164693"/>
    </source>
</evidence>
<feature type="transmembrane region" description="Helical" evidence="8">
    <location>
        <begin position="35"/>
        <end position="59"/>
    </location>
</feature>
<keyword evidence="4" id="KW-0125">Carotenoid biosynthesis</keyword>
<dbReference type="InterPro" id="IPR017825">
    <property type="entry name" value="Lycopene_cyclase_dom"/>
</dbReference>
<evidence type="ECO:0000259" key="9">
    <source>
        <dbReference type="Pfam" id="PF18916"/>
    </source>
</evidence>
<comment type="subcellular location">
    <subcellularLocation>
        <location evidence="1">Membrane</location>
        <topology evidence="1">Multi-pass membrane protein</topology>
    </subcellularLocation>
</comment>
<comment type="pathway">
    <text evidence="2">Carotenoid biosynthesis.</text>
</comment>
<evidence type="ECO:0000256" key="6">
    <source>
        <dbReference type="ARBA" id="ARBA00023136"/>
    </source>
</evidence>
<evidence type="ECO:0000256" key="3">
    <source>
        <dbReference type="ARBA" id="ARBA00022692"/>
    </source>
</evidence>
<dbReference type="RefSeq" id="WP_269444486.1">
    <property type="nucleotide sequence ID" value="NZ_CP097463.1"/>
</dbReference>
<dbReference type="EMBL" id="CP097463">
    <property type="protein sequence ID" value="WAX57937.1"/>
    <property type="molecule type" value="Genomic_DNA"/>
</dbReference>
<keyword evidence="5 8" id="KW-1133">Transmembrane helix</keyword>
<evidence type="ECO:0000256" key="8">
    <source>
        <dbReference type="SAM" id="Phobius"/>
    </source>
</evidence>
<name>A0ABY7K2W2_9ACTN</name>
<proteinExistence type="predicted"/>
<evidence type="ECO:0000256" key="7">
    <source>
        <dbReference type="ARBA" id="ARBA00023235"/>
    </source>
</evidence>
<protein>
    <submittedName>
        <fullName evidence="10">Lycopene cyclase domain-containing protein</fullName>
    </submittedName>
</protein>
<accession>A0ABY7K2W2</accession>
<reference evidence="10" key="1">
    <citation type="submission" date="2022-05" db="EMBL/GenBank/DDBJ databases">
        <title>Jatrophihabitans sp. SB3-54 whole genome sequence.</title>
        <authorList>
            <person name="Suh M.K."/>
            <person name="Eom M.K."/>
            <person name="Kim J.S."/>
            <person name="Kim H.S."/>
            <person name="Do H.E."/>
            <person name="Shin Y.K."/>
            <person name="Lee J.-S."/>
        </authorList>
    </citation>
    <scope>NUCLEOTIDE SEQUENCE</scope>
    <source>
        <strain evidence="10">SB3-54</strain>
    </source>
</reference>
<gene>
    <name evidence="10" type="ORF">M6B22_04015</name>
</gene>
<evidence type="ECO:0000256" key="5">
    <source>
        <dbReference type="ARBA" id="ARBA00022989"/>
    </source>
</evidence>
<dbReference type="Pfam" id="PF18916">
    <property type="entry name" value="Lycopene_cyc"/>
    <property type="match status" value="1"/>
</dbReference>